<dbReference type="GO" id="GO:0003924">
    <property type="term" value="F:GTPase activity"/>
    <property type="evidence" value="ECO:0007669"/>
    <property type="project" value="InterPro"/>
</dbReference>
<keyword evidence="5" id="KW-0378">Hydrolase</keyword>
<keyword evidence="4" id="KW-0460">Magnesium</keyword>
<keyword evidence="4" id="KW-0479">Metal-binding</keyword>
<evidence type="ECO:0000313" key="6">
    <source>
        <dbReference type="Proteomes" id="UP000070089"/>
    </source>
</evidence>
<dbReference type="OrthoDB" id="2011769at2759"/>
<feature type="binding site" evidence="4">
    <location>
        <position position="62"/>
    </location>
    <ligand>
        <name>Mg(2+)</name>
        <dbReference type="ChEBI" id="CHEBI:18420"/>
    </ligand>
</feature>
<accession>A0A132NYL1</accession>
<dbReference type="GO" id="GO:0046872">
    <property type="term" value="F:metal ion binding"/>
    <property type="evidence" value="ECO:0007669"/>
    <property type="project" value="UniProtKB-KW"/>
</dbReference>
<keyword evidence="2 3" id="KW-0342">GTP-binding</keyword>
<dbReference type="VEuPathDB" id="GiardiaDB:QR46_1199"/>
<dbReference type="InterPro" id="IPR024156">
    <property type="entry name" value="Small_GTPase_ARF"/>
</dbReference>
<evidence type="ECO:0000256" key="2">
    <source>
        <dbReference type="ARBA" id="ARBA00023134"/>
    </source>
</evidence>
<protein>
    <submittedName>
        <fullName evidence="5">ARF2/ nucleoside triphosphate hydrolase superfamily/ P-loop domain</fullName>
    </submittedName>
</protein>
<dbReference type="InterPro" id="IPR006689">
    <property type="entry name" value="Small_GTPase_ARF/SAR"/>
</dbReference>
<dbReference type="InterPro" id="IPR005225">
    <property type="entry name" value="Small_GTP-bd"/>
</dbReference>
<feature type="binding site" evidence="3">
    <location>
        <position position="80"/>
    </location>
    <ligand>
        <name>GTP</name>
        <dbReference type="ChEBI" id="CHEBI:37565"/>
    </ligand>
</feature>
<dbReference type="Proteomes" id="UP000070089">
    <property type="component" value="Unassembled WGS sequence"/>
</dbReference>
<feature type="binding site" evidence="4">
    <location>
        <position position="45"/>
    </location>
    <ligand>
        <name>Mg(2+)</name>
        <dbReference type="ChEBI" id="CHEBI:18420"/>
    </ligand>
</feature>
<dbReference type="AlphaFoldDB" id="A0A132NYL1"/>
<dbReference type="PANTHER" id="PTHR11711">
    <property type="entry name" value="ADP RIBOSYLATION FACTOR-RELATED"/>
    <property type="match status" value="1"/>
</dbReference>
<dbReference type="Gene3D" id="3.40.50.300">
    <property type="entry name" value="P-loop containing nucleotide triphosphate hydrolases"/>
    <property type="match status" value="1"/>
</dbReference>
<evidence type="ECO:0000313" key="5">
    <source>
        <dbReference type="EMBL" id="KWX14772.1"/>
    </source>
</evidence>
<dbReference type="EMBL" id="JXTI01000023">
    <property type="protein sequence ID" value="KWX14772.1"/>
    <property type="molecule type" value="Genomic_DNA"/>
</dbReference>
<dbReference type="NCBIfam" id="TIGR00231">
    <property type="entry name" value="small_GTP"/>
    <property type="match status" value="1"/>
</dbReference>
<sequence length="186" mass="20919">MIRWLPSVFPLYIIQKIIMGAASSKPARRKAAKLLILGRQFSGKSTLINYLKTNSFTVVNPTINFTSETYNKYDVIDVGGSAEMMQLWSEHYSGTQTCLFVVDGTSPLDQARDLIKEILGHTDMCASRFAVVITKVDQPGVSQKADYYRDVLQLDKDRVQEVFLFCGLDGQGCDEIAEWLNTSRHP</sequence>
<evidence type="ECO:0000256" key="1">
    <source>
        <dbReference type="ARBA" id="ARBA00022741"/>
    </source>
</evidence>
<organism evidence="5 6">
    <name type="scientific">Giardia duodenalis assemblage B</name>
    <dbReference type="NCBI Taxonomy" id="1394984"/>
    <lineage>
        <taxon>Eukaryota</taxon>
        <taxon>Metamonada</taxon>
        <taxon>Diplomonadida</taxon>
        <taxon>Hexamitidae</taxon>
        <taxon>Giardiinae</taxon>
        <taxon>Giardia</taxon>
    </lineage>
</organism>
<dbReference type="SMART" id="SM00178">
    <property type="entry name" value="SAR"/>
    <property type="match status" value="1"/>
</dbReference>
<dbReference type="Pfam" id="PF00025">
    <property type="entry name" value="Arf"/>
    <property type="match status" value="1"/>
</dbReference>
<evidence type="ECO:0000256" key="4">
    <source>
        <dbReference type="PIRSR" id="PIRSR606689-2"/>
    </source>
</evidence>
<reference evidence="5 6" key="1">
    <citation type="journal article" date="2015" name="Mol. Biochem. Parasitol.">
        <title>Identification of polymorphic genes for use in assemblage B genotyping assays through comparative genomics of multiple assemblage B Giardia duodenalis isolates.</title>
        <authorList>
            <person name="Wielinga C."/>
            <person name="Thompson R.C."/>
            <person name="Monis P."/>
            <person name="Ryan U."/>
        </authorList>
    </citation>
    <scope>NUCLEOTIDE SEQUENCE [LARGE SCALE GENOMIC DNA]</scope>
    <source>
        <strain evidence="5 6">BAH15c1</strain>
    </source>
</reference>
<evidence type="ECO:0000256" key="3">
    <source>
        <dbReference type="PIRSR" id="PIRSR606689-1"/>
    </source>
</evidence>
<keyword evidence="1 3" id="KW-0547">Nucleotide-binding</keyword>
<feature type="binding site" evidence="3">
    <location>
        <begin position="38"/>
        <end position="45"/>
    </location>
    <ligand>
        <name>GTP</name>
        <dbReference type="ChEBI" id="CHEBI:37565"/>
    </ligand>
</feature>
<dbReference type="InterPro" id="IPR027417">
    <property type="entry name" value="P-loop_NTPase"/>
</dbReference>
<gene>
    <name evidence="5" type="ORF">QR46_1199</name>
</gene>
<proteinExistence type="predicted"/>
<name>A0A132NYL1_GIAIN</name>
<dbReference type="SUPFAM" id="SSF52540">
    <property type="entry name" value="P-loop containing nucleoside triphosphate hydrolases"/>
    <property type="match status" value="1"/>
</dbReference>
<comment type="caution">
    <text evidence="5">The sequence shown here is derived from an EMBL/GenBank/DDBJ whole genome shotgun (WGS) entry which is preliminary data.</text>
</comment>
<dbReference type="GO" id="GO:0005525">
    <property type="term" value="F:GTP binding"/>
    <property type="evidence" value="ECO:0007669"/>
    <property type="project" value="UniProtKB-KW"/>
</dbReference>
<dbReference type="SMART" id="SM00177">
    <property type="entry name" value="ARF"/>
    <property type="match status" value="1"/>
</dbReference>